<dbReference type="PANTHER" id="PTHR33303:SF2">
    <property type="entry name" value="COA-BINDING DOMAIN-CONTAINING PROTEIN"/>
    <property type="match status" value="1"/>
</dbReference>
<accession>A0A2P8R2B9</accession>
<gene>
    <name evidence="2" type="ORF">CQ405_02605</name>
</gene>
<dbReference type="EMBL" id="PDHH01000002">
    <property type="protein sequence ID" value="PSM52640.1"/>
    <property type="molecule type" value="Genomic_DNA"/>
</dbReference>
<evidence type="ECO:0000313" key="2">
    <source>
        <dbReference type="EMBL" id="PSM52640.1"/>
    </source>
</evidence>
<dbReference type="PANTHER" id="PTHR33303">
    <property type="entry name" value="CYTOPLASMIC PROTEIN-RELATED"/>
    <property type="match status" value="1"/>
</dbReference>
<protein>
    <submittedName>
        <fullName evidence="2">CoA-binding protein</fullName>
    </submittedName>
</protein>
<dbReference type="Proteomes" id="UP000240535">
    <property type="component" value="Unassembled WGS sequence"/>
</dbReference>
<dbReference type="InterPro" id="IPR003781">
    <property type="entry name" value="CoA-bd"/>
</dbReference>
<dbReference type="AlphaFoldDB" id="A0A2P8R2B9"/>
<proteinExistence type="predicted"/>
<comment type="caution">
    <text evidence="2">The sequence shown here is derived from an EMBL/GenBank/DDBJ whole genome shotgun (WGS) entry which is preliminary data.</text>
</comment>
<dbReference type="RefSeq" id="WP_106870329.1">
    <property type="nucleotide sequence ID" value="NZ_CP053841.1"/>
</dbReference>
<dbReference type="OrthoDB" id="9804695at2"/>
<reference evidence="3" key="1">
    <citation type="submission" date="2017-10" db="EMBL/GenBank/DDBJ databases">
        <title>Campylobacter species from seals.</title>
        <authorList>
            <person name="Gilbert M.J."/>
            <person name="Zomer A.L."/>
            <person name="Timmerman A.J."/>
            <person name="Duim B."/>
            <person name="Wagenaar J.A."/>
        </authorList>
    </citation>
    <scope>NUCLEOTIDE SEQUENCE [LARGE SCALE GENOMIC DNA]</scope>
    <source>
        <strain evidence="3">17S00004-5</strain>
    </source>
</reference>
<dbReference type="Gene3D" id="3.40.50.720">
    <property type="entry name" value="NAD(P)-binding Rossmann-like Domain"/>
    <property type="match status" value="1"/>
</dbReference>
<feature type="domain" description="CoA-binding" evidence="1">
    <location>
        <begin position="7"/>
        <end position="99"/>
    </location>
</feature>
<evidence type="ECO:0000259" key="1">
    <source>
        <dbReference type="SMART" id="SM00881"/>
    </source>
</evidence>
<dbReference type="SUPFAM" id="SSF51735">
    <property type="entry name" value="NAD(P)-binding Rossmann-fold domains"/>
    <property type="match status" value="1"/>
</dbReference>
<keyword evidence="3" id="KW-1185">Reference proteome</keyword>
<name>A0A2P8R2B9_9BACT</name>
<sequence length="134" mass="15222">MLIDKILSNSKNIAIVGLSPDESKASNKVAKYLQECGYSIYPIYPKFDTILGKKVYRNLSEINDDIDIVVMFRKGEFAEILVEEVIAKNAKTLWLQLGIKNEIAKQKALENGINFIEDKCIMMEHLKVKKEVNG</sequence>
<dbReference type="SMART" id="SM00881">
    <property type="entry name" value="CoA_binding"/>
    <property type="match status" value="1"/>
</dbReference>
<dbReference type="InterPro" id="IPR036291">
    <property type="entry name" value="NAD(P)-bd_dom_sf"/>
</dbReference>
<dbReference type="Pfam" id="PF13380">
    <property type="entry name" value="CoA_binding_2"/>
    <property type="match status" value="1"/>
</dbReference>
<evidence type="ECO:0000313" key="3">
    <source>
        <dbReference type="Proteomes" id="UP000240535"/>
    </source>
</evidence>
<organism evidence="2 3">
    <name type="scientific">Campylobacter blaseri</name>
    <dbReference type="NCBI Taxonomy" id="2042961"/>
    <lineage>
        <taxon>Bacteria</taxon>
        <taxon>Pseudomonadati</taxon>
        <taxon>Campylobacterota</taxon>
        <taxon>Epsilonproteobacteria</taxon>
        <taxon>Campylobacterales</taxon>
        <taxon>Campylobacteraceae</taxon>
        <taxon>Campylobacter</taxon>
    </lineage>
</organism>